<reference evidence="1" key="1">
    <citation type="journal article" date="2012" name="PLoS ONE">
        <title>Gene sets for utilization of primary and secondary nutrition supplies in the distal gut of endangered iberian lynx.</title>
        <authorList>
            <person name="Alcaide M."/>
            <person name="Messina E."/>
            <person name="Richter M."/>
            <person name="Bargiela R."/>
            <person name="Peplies J."/>
            <person name="Huws S.A."/>
            <person name="Newbold C.J."/>
            <person name="Golyshin P.N."/>
            <person name="Simon M.A."/>
            <person name="Lopez G."/>
            <person name="Yakimov M.M."/>
            <person name="Ferrer M."/>
        </authorList>
    </citation>
    <scope>NUCLEOTIDE SEQUENCE</scope>
</reference>
<name>J9G331_9ZZZZ</name>
<dbReference type="AlphaFoldDB" id="J9G331"/>
<proteinExistence type="predicted"/>
<organism evidence="1">
    <name type="scientific">gut metagenome</name>
    <dbReference type="NCBI Taxonomy" id="749906"/>
    <lineage>
        <taxon>unclassified sequences</taxon>
        <taxon>metagenomes</taxon>
        <taxon>organismal metagenomes</taxon>
    </lineage>
</organism>
<accession>J9G331</accession>
<protein>
    <submittedName>
        <fullName evidence="1">Uncharacterized protein</fullName>
    </submittedName>
</protein>
<comment type="caution">
    <text evidence="1">The sequence shown here is derived from an EMBL/GenBank/DDBJ whole genome shotgun (WGS) entry which is preliminary data.</text>
</comment>
<evidence type="ECO:0000313" key="1">
    <source>
        <dbReference type="EMBL" id="EJX01254.1"/>
    </source>
</evidence>
<sequence>MAFLPNTAEGKVFHPACLPADIQAENLKAALPKKEA</sequence>
<dbReference type="EMBL" id="AMCI01003031">
    <property type="protein sequence ID" value="EJX01254.1"/>
    <property type="molecule type" value="Genomic_DNA"/>
</dbReference>
<gene>
    <name evidence="1" type="ORF">EVA_10646</name>
</gene>